<evidence type="ECO:0000313" key="1">
    <source>
        <dbReference type="EMBL" id="TKJ42036.1"/>
    </source>
</evidence>
<proteinExistence type="predicted"/>
<sequence length="272" mass="30718">MGRKSLLQASVAMIVLIAAISCTPPAQIQPFLWIKWIKALEGDGRVTVQFWLTEETLLDQGGRYGYFTLLRAEGEGKFIEVAELGPINPLRVTWCWTDSSVTNGKSYRYLVHAIFAVFDDPEAEGYSDTLTVTPQAGLADPRHQPPESLRHMPLFEDTVTLLWAEPSEHDSLYYLLYYSPAIHDFTTYEENLDGAGHEWDPTGGDLGVHPVRLDSARYTFYCDRDGETRSYRIVAFVDSVMSYPSQILEIEHTWEPPQILPPPSGEGLEMNL</sequence>
<gene>
    <name evidence="1" type="ORF">CEE36_07370</name>
</gene>
<evidence type="ECO:0000313" key="2">
    <source>
        <dbReference type="Proteomes" id="UP000317778"/>
    </source>
</evidence>
<protein>
    <submittedName>
        <fullName evidence="1">Uncharacterized protein</fullName>
    </submittedName>
</protein>
<comment type="caution">
    <text evidence="1">The sequence shown here is derived from an EMBL/GenBank/DDBJ whole genome shotgun (WGS) entry which is preliminary data.</text>
</comment>
<dbReference type="AlphaFoldDB" id="A0A532V498"/>
<accession>A0A532V498</accession>
<reference evidence="1 2" key="1">
    <citation type="submission" date="2017-06" db="EMBL/GenBank/DDBJ databases">
        <title>Novel microbial phyla capable of carbon fixation and sulfur reduction in deep-sea sediments.</title>
        <authorList>
            <person name="Huang J."/>
            <person name="Baker B."/>
            <person name="Wang Y."/>
        </authorList>
    </citation>
    <scope>NUCLEOTIDE SEQUENCE [LARGE SCALE GENOMIC DNA]</scope>
    <source>
        <strain evidence="1">B3_TA06</strain>
    </source>
</reference>
<dbReference type="InterPro" id="IPR036116">
    <property type="entry name" value="FN3_sf"/>
</dbReference>
<name>A0A532V498_UNCT6</name>
<dbReference type="SUPFAM" id="SSF49265">
    <property type="entry name" value="Fibronectin type III"/>
    <property type="match status" value="1"/>
</dbReference>
<dbReference type="EMBL" id="NJBO01000011">
    <property type="protein sequence ID" value="TKJ42036.1"/>
    <property type="molecule type" value="Genomic_DNA"/>
</dbReference>
<dbReference type="Proteomes" id="UP000317778">
    <property type="component" value="Unassembled WGS sequence"/>
</dbReference>
<organism evidence="1 2">
    <name type="scientific">candidate division TA06 bacterium B3_TA06</name>
    <dbReference type="NCBI Taxonomy" id="2012487"/>
    <lineage>
        <taxon>Bacteria</taxon>
        <taxon>Bacteria division TA06</taxon>
    </lineage>
</organism>
<dbReference type="PROSITE" id="PS51257">
    <property type="entry name" value="PROKAR_LIPOPROTEIN"/>
    <property type="match status" value="1"/>
</dbReference>